<comment type="caution">
    <text evidence="2">The sequence shown here is derived from an EMBL/GenBank/DDBJ whole genome shotgun (WGS) entry which is preliminary data.</text>
</comment>
<dbReference type="PANTHER" id="PTHR21666:SF270">
    <property type="entry name" value="MUREIN HYDROLASE ACTIVATOR ENVC"/>
    <property type="match status" value="1"/>
</dbReference>
<dbReference type="GO" id="GO:0004222">
    <property type="term" value="F:metalloendopeptidase activity"/>
    <property type="evidence" value="ECO:0007669"/>
    <property type="project" value="TreeGrafter"/>
</dbReference>
<dbReference type="CDD" id="cd12797">
    <property type="entry name" value="M23_peptidase"/>
    <property type="match status" value="1"/>
</dbReference>
<name>A0A512M257_9BACT</name>
<evidence type="ECO:0000313" key="3">
    <source>
        <dbReference type="Proteomes" id="UP000321577"/>
    </source>
</evidence>
<dbReference type="EMBL" id="BKAG01000001">
    <property type="protein sequence ID" value="GEP40827.1"/>
    <property type="molecule type" value="Genomic_DNA"/>
</dbReference>
<dbReference type="InterPro" id="IPR011055">
    <property type="entry name" value="Dup_hybrid_motif"/>
</dbReference>
<dbReference type="Gene3D" id="2.70.70.10">
    <property type="entry name" value="Glucose Permease (Domain IIA)"/>
    <property type="match status" value="1"/>
</dbReference>
<evidence type="ECO:0000313" key="2">
    <source>
        <dbReference type="EMBL" id="GEP40827.1"/>
    </source>
</evidence>
<reference evidence="2 3" key="1">
    <citation type="submission" date="2019-07" db="EMBL/GenBank/DDBJ databases">
        <title>Whole genome shotgun sequence of Brevifollis gellanilyticus NBRC 108608.</title>
        <authorList>
            <person name="Hosoyama A."/>
            <person name="Uohara A."/>
            <person name="Ohji S."/>
            <person name="Ichikawa N."/>
        </authorList>
    </citation>
    <scope>NUCLEOTIDE SEQUENCE [LARGE SCALE GENOMIC DNA]</scope>
    <source>
        <strain evidence="2 3">NBRC 108608</strain>
    </source>
</reference>
<dbReference type="OrthoDB" id="189325at2"/>
<keyword evidence="3" id="KW-1185">Reference proteome</keyword>
<proteinExistence type="predicted"/>
<gene>
    <name evidence="2" type="ORF">BGE01nite_01180</name>
</gene>
<dbReference type="AlphaFoldDB" id="A0A512M257"/>
<dbReference type="SUPFAM" id="SSF51261">
    <property type="entry name" value="Duplicated hybrid motif"/>
    <property type="match status" value="1"/>
</dbReference>
<evidence type="ECO:0000259" key="1">
    <source>
        <dbReference type="Pfam" id="PF01551"/>
    </source>
</evidence>
<feature type="domain" description="M23ase beta-sheet core" evidence="1">
    <location>
        <begin position="93"/>
        <end position="185"/>
    </location>
</feature>
<sequence length="221" mass="23744">MGMRSRLPGLLAALLTLLLIAVAVWRARETGPVPFDPAFLRLTPVEISRLPLATRFDAPMGSEHGALTYNAQPFRINRHLGDDLNGIGGQNSDLGDPVFASGFGRVVYAGVPGPGWGKMIILAHRVHGAVNTHVIQTVYAHLDQILVAPDAVVRRGQQIGTVGTGDGQYLAHLHFEVREGPYINPGVGYADAALNRISPERFLAEHRGAGEDLLNPAPMVK</sequence>
<dbReference type="PANTHER" id="PTHR21666">
    <property type="entry name" value="PEPTIDASE-RELATED"/>
    <property type="match status" value="1"/>
</dbReference>
<dbReference type="Proteomes" id="UP000321577">
    <property type="component" value="Unassembled WGS sequence"/>
</dbReference>
<dbReference type="InterPro" id="IPR050570">
    <property type="entry name" value="Cell_wall_metabolism_enzyme"/>
</dbReference>
<organism evidence="2 3">
    <name type="scientific">Brevifollis gellanilyticus</name>
    <dbReference type="NCBI Taxonomy" id="748831"/>
    <lineage>
        <taxon>Bacteria</taxon>
        <taxon>Pseudomonadati</taxon>
        <taxon>Verrucomicrobiota</taxon>
        <taxon>Verrucomicrobiia</taxon>
        <taxon>Verrucomicrobiales</taxon>
        <taxon>Verrucomicrobiaceae</taxon>
    </lineage>
</organism>
<accession>A0A512M257</accession>
<dbReference type="Pfam" id="PF01551">
    <property type="entry name" value="Peptidase_M23"/>
    <property type="match status" value="1"/>
</dbReference>
<protein>
    <recommendedName>
        <fullName evidence="1">M23ase beta-sheet core domain-containing protein</fullName>
    </recommendedName>
</protein>
<dbReference type="InterPro" id="IPR016047">
    <property type="entry name" value="M23ase_b-sheet_dom"/>
</dbReference>